<evidence type="ECO:0000313" key="2">
    <source>
        <dbReference type="EMBL" id="KAL3282572.1"/>
    </source>
</evidence>
<dbReference type="InterPro" id="IPR006643">
    <property type="entry name" value="Zasp-like_motif"/>
</dbReference>
<gene>
    <name evidence="2" type="ORF">HHI36_005750</name>
</gene>
<dbReference type="SMART" id="SM00735">
    <property type="entry name" value="ZM"/>
    <property type="match status" value="1"/>
</dbReference>
<comment type="caution">
    <text evidence="2">The sequence shown here is derived from an EMBL/GenBank/DDBJ whole genome shotgun (WGS) entry which is preliminary data.</text>
</comment>
<evidence type="ECO:0000259" key="1">
    <source>
        <dbReference type="SMART" id="SM00735"/>
    </source>
</evidence>
<feature type="domain" description="Zasp-like motif" evidence="1">
    <location>
        <begin position="68"/>
        <end position="93"/>
    </location>
</feature>
<dbReference type="Pfam" id="PF15936">
    <property type="entry name" value="DUF4749"/>
    <property type="match status" value="1"/>
</dbReference>
<dbReference type="AlphaFoldDB" id="A0ABD2NVI5"/>
<protein>
    <recommendedName>
        <fullName evidence="1">Zasp-like motif domain-containing protein</fullName>
    </recommendedName>
</protein>
<reference evidence="2 3" key="1">
    <citation type="journal article" date="2021" name="BMC Biol.">
        <title>Horizontally acquired antibacterial genes associated with adaptive radiation of ladybird beetles.</title>
        <authorList>
            <person name="Li H.S."/>
            <person name="Tang X.F."/>
            <person name="Huang Y.H."/>
            <person name="Xu Z.Y."/>
            <person name="Chen M.L."/>
            <person name="Du X.Y."/>
            <person name="Qiu B.Y."/>
            <person name="Chen P.T."/>
            <person name="Zhang W."/>
            <person name="Slipinski A."/>
            <person name="Escalona H.E."/>
            <person name="Waterhouse R.M."/>
            <person name="Zwick A."/>
            <person name="Pang H."/>
        </authorList>
    </citation>
    <scope>NUCLEOTIDE SEQUENCE [LARGE SCALE GENOMIC DNA]</scope>
    <source>
        <strain evidence="2">SYSU2018</strain>
    </source>
</reference>
<dbReference type="EMBL" id="JABFTP020000144">
    <property type="protein sequence ID" value="KAL3282572.1"/>
    <property type="molecule type" value="Genomic_DNA"/>
</dbReference>
<accession>A0ABD2NVI5</accession>
<dbReference type="InterPro" id="IPR031847">
    <property type="entry name" value="PDLI1-4/Zasp-like_mid"/>
</dbReference>
<evidence type="ECO:0000313" key="3">
    <source>
        <dbReference type="Proteomes" id="UP001516400"/>
    </source>
</evidence>
<keyword evidence="3" id="KW-1185">Reference proteome</keyword>
<name>A0ABD2NVI5_9CUCU</name>
<sequence length="181" mass="20498">MVRSGTFSREQFHLSEKDESVSMWPYRTTPLVLPGAKVKREPGPTESYLPEDSKLCVGTIIYGDPNKQIVHKQFNSPITLYSEPNVVDTIHKQTGVAPIRKTVKFNPAESETYKAIQEEQIGQEVHELKPAQTKVYTPQAKKTNYVNQQPSYTNSIGQDDVIHQSGSFRRLMLSVLPETSY</sequence>
<proteinExistence type="predicted"/>
<organism evidence="2 3">
    <name type="scientific">Cryptolaemus montrouzieri</name>
    <dbReference type="NCBI Taxonomy" id="559131"/>
    <lineage>
        <taxon>Eukaryota</taxon>
        <taxon>Metazoa</taxon>
        <taxon>Ecdysozoa</taxon>
        <taxon>Arthropoda</taxon>
        <taxon>Hexapoda</taxon>
        <taxon>Insecta</taxon>
        <taxon>Pterygota</taxon>
        <taxon>Neoptera</taxon>
        <taxon>Endopterygota</taxon>
        <taxon>Coleoptera</taxon>
        <taxon>Polyphaga</taxon>
        <taxon>Cucujiformia</taxon>
        <taxon>Coccinelloidea</taxon>
        <taxon>Coccinellidae</taxon>
        <taxon>Scymninae</taxon>
        <taxon>Scymnini</taxon>
        <taxon>Cryptolaemus</taxon>
    </lineage>
</organism>
<dbReference type="Proteomes" id="UP001516400">
    <property type="component" value="Unassembled WGS sequence"/>
</dbReference>